<name>A0AA86T6J8_9BACT</name>
<dbReference type="KEGG" id="nti:DNFV4_03011"/>
<evidence type="ECO:0000313" key="2">
    <source>
        <dbReference type="Proteomes" id="UP001179121"/>
    </source>
</evidence>
<dbReference type="EMBL" id="OX365700">
    <property type="protein sequence ID" value="CAI4032581.1"/>
    <property type="molecule type" value="Genomic_DNA"/>
</dbReference>
<reference evidence="1" key="1">
    <citation type="submission" date="2022-10" db="EMBL/GenBank/DDBJ databases">
        <authorList>
            <person name="Koch H."/>
        </authorList>
    </citation>
    <scope>NUCLEOTIDE SEQUENCE</scope>
    <source>
        <strain evidence="1">DNF</strain>
    </source>
</reference>
<organism evidence="1 2">
    <name type="scientific">Nitrospira tepida</name>
    <dbReference type="NCBI Taxonomy" id="2973512"/>
    <lineage>
        <taxon>Bacteria</taxon>
        <taxon>Pseudomonadati</taxon>
        <taxon>Nitrospirota</taxon>
        <taxon>Nitrospiria</taxon>
        <taxon>Nitrospirales</taxon>
        <taxon>Nitrospiraceae</taxon>
        <taxon>Nitrospira</taxon>
    </lineage>
</organism>
<proteinExistence type="predicted"/>
<dbReference type="Proteomes" id="UP001179121">
    <property type="component" value="Chromosome"/>
</dbReference>
<evidence type="ECO:0000313" key="1">
    <source>
        <dbReference type="EMBL" id="CAI4032581.1"/>
    </source>
</evidence>
<gene>
    <name evidence="1" type="ORF">DNFV4_03011</name>
</gene>
<dbReference type="RefSeq" id="WP_289269303.1">
    <property type="nucleotide sequence ID" value="NZ_OX365700.1"/>
</dbReference>
<keyword evidence="2" id="KW-1185">Reference proteome</keyword>
<evidence type="ECO:0008006" key="3">
    <source>
        <dbReference type="Google" id="ProtNLM"/>
    </source>
</evidence>
<dbReference type="AlphaFoldDB" id="A0AA86T6J8"/>
<dbReference type="InterPro" id="IPR029063">
    <property type="entry name" value="SAM-dependent_MTases_sf"/>
</dbReference>
<sequence>MSAKRIVRGIIGGLRSWLTEELPQARPSTSNSEIPFDNSYTWLWGTMDRLMKDPLCCKRPAYIWGIMQGAALSKVLGLERISILEIGVAGGAGLVSMERTAELCSDIVGISIDVYGFDTGVGLPKPQDYRDNPFKWREGYYPCDKDELLRRLKRASLRFGLLSSTVPEFLTGSPAPMAFVAVDLGMYTSTRDALRLFDGQHKHVIPRMPCSFRCAVGKDFSEFSGEGLAITEFNESHAMRKISAIKGLAHYVPAHYRWWWTDQMYTLHVFDHPLYNEPDAYQLSAVIDINDNEVFQRS</sequence>
<dbReference type="Gene3D" id="3.40.50.150">
    <property type="entry name" value="Vaccinia Virus protein VP39"/>
    <property type="match status" value="1"/>
</dbReference>
<accession>A0AA86T6J8</accession>
<protein>
    <recommendedName>
        <fullName evidence="3">Methyltransferase</fullName>
    </recommendedName>
</protein>